<gene>
    <name evidence="2" type="ORF">MPL3356_40547</name>
</gene>
<feature type="compositionally biased region" description="Basic and acidic residues" evidence="1">
    <location>
        <begin position="1"/>
        <end position="11"/>
    </location>
</feature>
<dbReference type="Proteomes" id="UP000045285">
    <property type="component" value="Unassembled WGS sequence"/>
</dbReference>
<evidence type="ECO:0000256" key="1">
    <source>
        <dbReference type="SAM" id="MobiDB-lite"/>
    </source>
</evidence>
<dbReference type="STRING" id="69974.MPLDJ20_50188"/>
<feature type="region of interest" description="Disordered" evidence="1">
    <location>
        <begin position="1"/>
        <end position="32"/>
    </location>
</feature>
<evidence type="ECO:0000313" key="2">
    <source>
        <dbReference type="EMBL" id="CDX23766.1"/>
    </source>
</evidence>
<proteinExistence type="predicted"/>
<dbReference type="AlphaFoldDB" id="A0A090E8Z1"/>
<name>A0A090E8Z1_MESPL</name>
<organism evidence="2 3">
    <name type="scientific">Mesorhizobium plurifarium</name>
    <dbReference type="NCBI Taxonomy" id="69974"/>
    <lineage>
        <taxon>Bacteria</taxon>
        <taxon>Pseudomonadati</taxon>
        <taxon>Pseudomonadota</taxon>
        <taxon>Alphaproteobacteria</taxon>
        <taxon>Hyphomicrobiales</taxon>
        <taxon>Phyllobacteriaceae</taxon>
        <taxon>Mesorhizobium</taxon>
    </lineage>
</organism>
<dbReference type="EMBL" id="CCMZ01000034">
    <property type="protein sequence ID" value="CDX23766.1"/>
    <property type="molecule type" value="Genomic_DNA"/>
</dbReference>
<reference evidence="3" key="1">
    <citation type="submission" date="2014-08" db="EMBL/GenBank/DDBJ databases">
        <authorList>
            <person name="Moulin L."/>
        </authorList>
    </citation>
    <scope>NUCLEOTIDE SEQUENCE [LARGE SCALE GENOMIC DNA]</scope>
</reference>
<sequence length="90" mass="9972">MRLSRLGDCKQPHTAVPGSSVSQPSAHARHRSKHAILEAGVGARNRRSASSIKTRIFRDFSGSGRANLAATEFSYFRKPLHFNGKYAYIE</sequence>
<keyword evidence="3" id="KW-1185">Reference proteome</keyword>
<accession>A0A090E8Z1</accession>
<protein>
    <submittedName>
        <fullName evidence="2">Uncharacterized protein</fullName>
    </submittedName>
</protein>
<evidence type="ECO:0000313" key="3">
    <source>
        <dbReference type="Proteomes" id="UP000045285"/>
    </source>
</evidence>